<comment type="caution">
    <text evidence="2">The sequence shown here is derived from an EMBL/GenBank/DDBJ whole genome shotgun (WGS) entry which is preliminary data.</text>
</comment>
<evidence type="ECO:0000256" key="1">
    <source>
        <dbReference type="SAM" id="MobiDB-lite"/>
    </source>
</evidence>
<evidence type="ECO:0000313" key="3">
    <source>
        <dbReference type="Proteomes" id="UP000756921"/>
    </source>
</evidence>
<dbReference type="EMBL" id="WJXW01000018">
    <property type="protein sequence ID" value="KAF9728838.1"/>
    <property type="molecule type" value="Genomic_DNA"/>
</dbReference>
<protein>
    <submittedName>
        <fullName evidence="2">PhoD-like phosphatase</fullName>
    </submittedName>
</protein>
<sequence>MESPPVNLCPVRPSYELGKGPRATSPSDEMFTLHGPHFPQTSHRTADATNRLPHTIFDLIMLDTRNHDSSLTMLSWNDGSGAALIDDAGRTFKRSHQVRRKRGYVEDRR</sequence>
<feature type="region of interest" description="Disordered" evidence="1">
    <location>
        <begin position="1"/>
        <end position="49"/>
    </location>
</feature>
<dbReference type="AlphaFoldDB" id="A0A9P6G517"/>
<dbReference type="Proteomes" id="UP000756921">
    <property type="component" value="Unassembled WGS sequence"/>
</dbReference>
<evidence type="ECO:0000313" key="2">
    <source>
        <dbReference type="EMBL" id="KAF9728838.1"/>
    </source>
</evidence>
<dbReference type="OrthoDB" id="9992270at2759"/>
<keyword evidence="3" id="KW-1185">Reference proteome</keyword>
<accession>A0A9P6G517</accession>
<gene>
    <name evidence="2" type="ORF">PMIN01_13218</name>
</gene>
<name>A0A9P6G517_9PLEO</name>
<organism evidence="2 3">
    <name type="scientific">Paraphaeosphaeria minitans</name>
    <dbReference type="NCBI Taxonomy" id="565426"/>
    <lineage>
        <taxon>Eukaryota</taxon>
        <taxon>Fungi</taxon>
        <taxon>Dikarya</taxon>
        <taxon>Ascomycota</taxon>
        <taxon>Pezizomycotina</taxon>
        <taxon>Dothideomycetes</taxon>
        <taxon>Pleosporomycetidae</taxon>
        <taxon>Pleosporales</taxon>
        <taxon>Massarineae</taxon>
        <taxon>Didymosphaeriaceae</taxon>
        <taxon>Paraphaeosphaeria</taxon>
    </lineage>
</organism>
<proteinExistence type="predicted"/>
<reference evidence="2" key="1">
    <citation type="journal article" date="2020" name="Mol. Plant Microbe Interact.">
        <title>Genome Sequence of the Biocontrol Agent Coniothyrium minitans strain Conio (IMI 134523).</title>
        <authorList>
            <person name="Patel D."/>
            <person name="Shittu T.A."/>
            <person name="Baroncelli R."/>
            <person name="Muthumeenakshi S."/>
            <person name="Osborne T.H."/>
            <person name="Janganan T.K."/>
            <person name="Sreenivasaprasad S."/>
        </authorList>
    </citation>
    <scope>NUCLEOTIDE SEQUENCE</scope>
    <source>
        <strain evidence="2">Conio</strain>
    </source>
</reference>